<dbReference type="InterPro" id="IPR000719">
    <property type="entry name" value="Prot_kinase_dom"/>
</dbReference>
<dbReference type="PIR" id="B75262">
    <property type="entry name" value="B75262"/>
</dbReference>
<feature type="transmembrane region" description="Helical" evidence="2">
    <location>
        <begin position="392"/>
        <end position="411"/>
    </location>
</feature>
<dbReference type="GO" id="GO:0004674">
    <property type="term" value="F:protein serine/threonine kinase activity"/>
    <property type="evidence" value="ECO:0000318"/>
    <property type="project" value="GO_Central"/>
</dbReference>
<evidence type="ECO:0000256" key="1">
    <source>
        <dbReference type="SAM" id="Coils"/>
    </source>
</evidence>
<sequence>MTAPPALQDVYGVPIPPGRPLAQGRHADLLTLGEVRGQVAKVYLAPPPPAQAQKVEELVKVPPHPDVARRLVWPLAALYGPNRQLAGLLLPLLPPQQFQGVRALLRADTRRRSFPEADWPFAVRVGRELALAFAELHAAGHHMGDVRPEHALVSDAGEVRLVGADDYALHLAGRDFAGPVASAEYLPPERQRVGSATGAGADAESDAFGLAVLLFELLLGRHPYAGIQARGAAPGPGEAIAAGLFVDAPQAGPGRRTAPGEWPFAALPPAVQALFVQAFAVPVVPRPSPETWAAALGALAAELVPCARRAGHWQVPGLPCPSCAAEREGPAPSSGEDVTARVQRLWNDVQRVVAPPPSPPVAPVIEAPPLPPLPLALPDKPRGLNHRQQLQLLTWTLRVAVLAALMLGVGLVQRSVLAGLVVPALIVFALTLGRRFAVDWDGLIDRYERWEHDLVRGLLPRRGPQQRYRRAVRRRRAEVKTELAARVAQREELRERYHVENAAALHLREQQALEQRRAHLLSLSAGGSLEALLGRWRERSRQDYLRQQQLSSSGVPGVGPRELGLAVAQGIRTALDVTAERVRALPAPLGRELLAWRRGLEDFFQFDPGAVPRAELNAVQQRGQQHLGDEIETFERAVHAYTNARWDRHEAEISRQLGVVEREIEQYKKALSELRAIKV</sequence>
<dbReference type="InterPro" id="IPR011009">
    <property type="entry name" value="Kinase-like_dom_sf"/>
</dbReference>
<dbReference type="eggNOG" id="COG4248">
    <property type="taxonomic scope" value="Bacteria"/>
</dbReference>
<dbReference type="OrthoDB" id="9805504at2"/>
<accession>Q9RRE6</accession>
<feature type="coiled-coil region" evidence="1">
    <location>
        <begin position="650"/>
        <end position="677"/>
    </location>
</feature>
<name>Q9RRE6_DEIRA</name>
<protein>
    <recommendedName>
        <fullName evidence="3">Protein kinase domain-containing protein</fullName>
    </recommendedName>
</protein>
<evidence type="ECO:0000256" key="2">
    <source>
        <dbReference type="SAM" id="Phobius"/>
    </source>
</evidence>
<dbReference type="Proteomes" id="UP000002524">
    <property type="component" value="Chromosome 1"/>
</dbReference>
<evidence type="ECO:0000313" key="5">
    <source>
        <dbReference type="Proteomes" id="UP000002524"/>
    </source>
</evidence>
<reference evidence="4 5" key="1">
    <citation type="journal article" date="1999" name="Science">
        <title>Genome sequence of the radioresistant bacterium Deinococcus radiodurans R1.</title>
        <authorList>
            <person name="White O."/>
            <person name="Eisen J.A."/>
            <person name="Heidelberg J.F."/>
            <person name="Hickey E.K."/>
            <person name="Peterson J.D."/>
            <person name="Dodson R.J."/>
            <person name="Haft D.H."/>
            <person name="Gwinn M.L."/>
            <person name="Nelson W.C."/>
            <person name="Richardson D.L."/>
            <person name="Moffat K.S."/>
            <person name="Qin H."/>
            <person name="Jiang L."/>
            <person name="Pamphile W."/>
            <person name="Crosby M."/>
            <person name="Shen M."/>
            <person name="Vamathevan J.J."/>
            <person name="Lam P."/>
            <person name="McDonald L."/>
            <person name="Utterback T."/>
            <person name="Zalewski C."/>
            <person name="Makarova K.S."/>
            <person name="Aravind L."/>
            <person name="Daly M.J."/>
            <person name="Minton K.W."/>
            <person name="Fleischmann R.D."/>
            <person name="Ketchum K.A."/>
            <person name="Nelson K.E."/>
            <person name="Salzberg S."/>
            <person name="Smith H.O."/>
            <person name="Venter J.C."/>
            <person name="Fraser C.M."/>
        </authorList>
    </citation>
    <scope>NUCLEOTIDE SEQUENCE [LARGE SCALE GENOMIC DNA]</scope>
    <source>
        <strain evidence="5">ATCC 13939 / DSM 20539 / JCM 16871 / LMG 4051 / NBRC 15346 / NCIMB 9279 / R1 / VKM B-1422</strain>
    </source>
</reference>
<organism evidence="4 5">
    <name type="scientific">Deinococcus radiodurans (strain ATCC 13939 / DSM 20539 / JCM 16871 / CCUG 27074 / LMG 4051 / NBRC 15346 / NCIMB 9279 / VKM B-1422 / R1)</name>
    <dbReference type="NCBI Taxonomy" id="243230"/>
    <lineage>
        <taxon>Bacteria</taxon>
        <taxon>Thermotogati</taxon>
        <taxon>Deinococcota</taxon>
        <taxon>Deinococci</taxon>
        <taxon>Deinococcales</taxon>
        <taxon>Deinococcaceae</taxon>
        <taxon>Deinococcus</taxon>
    </lineage>
</organism>
<dbReference type="EMBL" id="AE000513">
    <property type="protein sequence ID" value="AAF12085.1"/>
    <property type="molecule type" value="Genomic_DNA"/>
</dbReference>
<dbReference type="GO" id="GO:0005524">
    <property type="term" value="F:ATP binding"/>
    <property type="evidence" value="ECO:0007669"/>
    <property type="project" value="InterPro"/>
</dbReference>
<feature type="domain" description="Protein kinase" evidence="3">
    <location>
        <begin position="15"/>
        <end position="299"/>
    </location>
</feature>
<dbReference type="InParanoid" id="Q9RRE6"/>
<dbReference type="PROSITE" id="PS50011">
    <property type="entry name" value="PROTEIN_KINASE_DOM"/>
    <property type="match status" value="1"/>
</dbReference>
<feature type="transmembrane region" description="Helical" evidence="2">
    <location>
        <begin position="417"/>
        <end position="437"/>
    </location>
</feature>
<dbReference type="PIRSF" id="PIRSF030823">
    <property type="entry name" value="UCP030823_PK_HhH"/>
    <property type="match status" value="1"/>
</dbReference>
<evidence type="ECO:0000313" key="4">
    <source>
        <dbReference type="EMBL" id="AAF12085.1"/>
    </source>
</evidence>
<keyword evidence="2" id="KW-0812">Transmembrane</keyword>
<dbReference type="SUPFAM" id="SSF56112">
    <property type="entry name" value="Protein kinase-like (PK-like)"/>
    <property type="match status" value="1"/>
</dbReference>
<dbReference type="PATRIC" id="fig|243230.17.peg.2789"/>
<dbReference type="KEGG" id="dra:DR_2546"/>
<dbReference type="PaxDb" id="243230-DR_2546"/>
<keyword evidence="2" id="KW-1133">Transmembrane helix</keyword>
<gene>
    <name evidence="4" type="ordered locus">DR_2546</name>
</gene>
<evidence type="ECO:0000259" key="3">
    <source>
        <dbReference type="PROSITE" id="PS50011"/>
    </source>
</evidence>
<dbReference type="Gene3D" id="1.10.510.10">
    <property type="entry name" value="Transferase(Phosphotransferase) domain 1"/>
    <property type="match status" value="1"/>
</dbReference>
<keyword evidence="2" id="KW-0472">Membrane</keyword>
<keyword evidence="1" id="KW-0175">Coiled coil</keyword>
<dbReference type="AlphaFoldDB" id="Q9RRE6"/>
<dbReference type="InterPro" id="IPR016960">
    <property type="entry name" value="YegI-like"/>
</dbReference>
<dbReference type="HOGENOM" id="CLU_404771_0_0_0"/>
<keyword evidence="5" id="KW-1185">Reference proteome</keyword>
<dbReference type="RefSeq" id="WP_010889171.1">
    <property type="nucleotide sequence ID" value="NC_001263.1"/>
</dbReference>
<dbReference type="STRING" id="243230.DR_2546"/>
<proteinExistence type="predicted"/>
<dbReference type="EnsemblBacteria" id="AAF12085">
    <property type="protein sequence ID" value="AAF12085"/>
    <property type="gene ID" value="DR_2546"/>
</dbReference>